<evidence type="ECO:0000256" key="2">
    <source>
        <dbReference type="ARBA" id="ARBA00004123"/>
    </source>
</evidence>
<dbReference type="InterPro" id="IPR045249">
    <property type="entry name" value="HARBI1-like"/>
</dbReference>
<dbReference type="GO" id="GO:0046872">
    <property type="term" value="F:metal ion binding"/>
    <property type="evidence" value="ECO:0007669"/>
    <property type="project" value="UniProtKB-KW"/>
</dbReference>
<organism evidence="9">
    <name type="scientific">Ooceraea biroi</name>
    <name type="common">Clonal raider ant</name>
    <name type="synonym">Cerapachys biroi</name>
    <dbReference type="NCBI Taxonomy" id="2015173"/>
    <lineage>
        <taxon>Eukaryota</taxon>
        <taxon>Metazoa</taxon>
        <taxon>Ecdysozoa</taxon>
        <taxon>Arthropoda</taxon>
        <taxon>Hexapoda</taxon>
        <taxon>Insecta</taxon>
        <taxon>Pterygota</taxon>
        <taxon>Neoptera</taxon>
        <taxon>Endopterygota</taxon>
        <taxon>Hymenoptera</taxon>
        <taxon>Apocrita</taxon>
        <taxon>Aculeata</taxon>
        <taxon>Formicoidea</taxon>
        <taxon>Formicidae</taxon>
        <taxon>Dorylinae</taxon>
        <taxon>Ooceraea</taxon>
    </lineage>
</organism>
<proteinExistence type="inferred from homology"/>
<feature type="domain" description="DDE Tnp4" evidence="8">
    <location>
        <begin position="2"/>
        <end position="119"/>
    </location>
</feature>
<comment type="similarity">
    <text evidence="3">Belongs to the HARBI1 family.</text>
</comment>
<evidence type="ECO:0000256" key="5">
    <source>
        <dbReference type="ARBA" id="ARBA00022723"/>
    </source>
</evidence>
<dbReference type="EMBL" id="QOIP01000006">
    <property type="protein sequence ID" value="RLU21291.1"/>
    <property type="molecule type" value="Genomic_DNA"/>
</dbReference>
<dbReference type="GO" id="GO:0005634">
    <property type="term" value="C:nucleus"/>
    <property type="evidence" value="ECO:0007669"/>
    <property type="project" value="UniProtKB-SubCell"/>
</dbReference>
<evidence type="ECO:0000256" key="6">
    <source>
        <dbReference type="ARBA" id="ARBA00022801"/>
    </source>
</evidence>
<gene>
    <name evidence="9" type="ORF">DMN91_005664</name>
</gene>
<keyword evidence="7" id="KW-0539">Nucleus</keyword>
<keyword evidence="6" id="KW-0378">Hydrolase</keyword>
<dbReference type="Pfam" id="PF13359">
    <property type="entry name" value="DDE_Tnp_4"/>
    <property type="match status" value="1"/>
</dbReference>
<dbReference type="AlphaFoldDB" id="A0A3L8DLN5"/>
<reference evidence="9" key="2">
    <citation type="submission" date="2018-07" db="EMBL/GenBank/DDBJ databases">
        <authorList>
            <person name="Mckenzie S.K."/>
            <person name="Kronauer D.J.C."/>
        </authorList>
    </citation>
    <scope>NUCLEOTIDE SEQUENCE</scope>
    <source>
        <strain evidence="9">Clonal line C1</strain>
    </source>
</reference>
<evidence type="ECO:0000313" key="9">
    <source>
        <dbReference type="EMBL" id="RLU21291.1"/>
    </source>
</evidence>
<dbReference type="OrthoDB" id="2668416at2759"/>
<dbReference type="Proteomes" id="UP000279307">
    <property type="component" value="Chromosome 6"/>
</dbReference>
<evidence type="ECO:0000256" key="4">
    <source>
        <dbReference type="ARBA" id="ARBA00022722"/>
    </source>
</evidence>
<sequence>MRFTHIFVGNVGSVHDSRVFRLSSLQQYINDPSRFPDNTHIIGDAAYKLHKHLLVPYSDNGHLTERQKNYNSCHSSTRMVIERAFAYLKGRWRSLLHVLSVTDTKFAPSQIFACCVLHNICLLQHDEMNELINAAQHENEPEIGEKDLLNA</sequence>
<name>A0A3L8DLN5_OOCBI</name>
<dbReference type="GO" id="GO:0004518">
    <property type="term" value="F:nuclease activity"/>
    <property type="evidence" value="ECO:0007669"/>
    <property type="project" value="UniProtKB-KW"/>
</dbReference>
<keyword evidence="4" id="KW-0540">Nuclease</keyword>
<dbReference type="PANTHER" id="PTHR22930:SF85">
    <property type="entry name" value="GH03217P-RELATED"/>
    <property type="match status" value="1"/>
</dbReference>
<keyword evidence="5" id="KW-0479">Metal-binding</keyword>
<dbReference type="InterPro" id="IPR027806">
    <property type="entry name" value="HARBI1_dom"/>
</dbReference>
<comment type="subcellular location">
    <subcellularLocation>
        <location evidence="2">Nucleus</location>
    </subcellularLocation>
</comment>
<dbReference type="PANTHER" id="PTHR22930">
    <property type="match status" value="1"/>
</dbReference>
<comment type="caution">
    <text evidence="9">The sequence shown here is derived from an EMBL/GenBank/DDBJ whole genome shotgun (WGS) entry which is preliminary data.</text>
</comment>
<evidence type="ECO:0000259" key="8">
    <source>
        <dbReference type="Pfam" id="PF13359"/>
    </source>
</evidence>
<accession>A0A3L8DLN5</accession>
<evidence type="ECO:0000256" key="1">
    <source>
        <dbReference type="ARBA" id="ARBA00001968"/>
    </source>
</evidence>
<protein>
    <recommendedName>
        <fullName evidence="8">DDE Tnp4 domain-containing protein</fullName>
    </recommendedName>
</protein>
<comment type="cofactor">
    <cofactor evidence="1">
        <name>a divalent metal cation</name>
        <dbReference type="ChEBI" id="CHEBI:60240"/>
    </cofactor>
</comment>
<evidence type="ECO:0000256" key="7">
    <source>
        <dbReference type="ARBA" id="ARBA00023242"/>
    </source>
</evidence>
<reference evidence="9" key="1">
    <citation type="journal article" date="2018" name="Genome Res.">
        <title>The genomic architecture and molecular evolution of ant odorant receptors.</title>
        <authorList>
            <person name="McKenzie S.K."/>
            <person name="Kronauer D.J.C."/>
        </authorList>
    </citation>
    <scope>NUCLEOTIDE SEQUENCE [LARGE SCALE GENOMIC DNA]</scope>
    <source>
        <strain evidence="9">Clonal line C1</strain>
    </source>
</reference>
<dbReference type="GO" id="GO:0016787">
    <property type="term" value="F:hydrolase activity"/>
    <property type="evidence" value="ECO:0007669"/>
    <property type="project" value="UniProtKB-KW"/>
</dbReference>
<evidence type="ECO:0000256" key="3">
    <source>
        <dbReference type="ARBA" id="ARBA00006958"/>
    </source>
</evidence>